<evidence type="ECO:0000313" key="15">
    <source>
        <dbReference type="EMBL" id="KAF4079386.1"/>
    </source>
</evidence>
<evidence type="ECO:0000256" key="3">
    <source>
        <dbReference type="ARBA" id="ARBA00012513"/>
    </source>
</evidence>
<evidence type="ECO:0000259" key="14">
    <source>
        <dbReference type="PROSITE" id="PS50011"/>
    </source>
</evidence>
<comment type="similarity">
    <text evidence="2">Belongs to the protein kinase superfamily. CAMK Ser/Thr protein kinase family. PIM subfamily.</text>
</comment>
<feature type="compositionally biased region" description="Basic and acidic residues" evidence="13">
    <location>
        <begin position="22"/>
        <end position="35"/>
    </location>
</feature>
<comment type="catalytic activity">
    <reaction evidence="11">
        <text>L-threonyl-[protein] + ATP = O-phospho-L-threonyl-[protein] + ADP + H(+)</text>
        <dbReference type="Rhea" id="RHEA:46608"/>
        <dbReference type="Rhea" id="RHEA-COMP:11060"/>
        <dbReference type="Rhea" id="RHEA-COMP:11605"/>
        <dbReference type="ChEBI" id="CHEBI:15378"/>
        <dbReference type="ChEBI" id="CHEBI:30013"/>
        <dbReference type="ChEBI" id="CHEBI:30616"/>
        <dbReference type="ChEBI" id="CHEBI:61977"/>
        <dbReference type="ChEBI" id="CHEBI:456216"/>
        <dbReference type="EC" id="2.7.11.1"/>
    </reaction>
</comment>
<evidence type="ECO:0000256" key="13">
    <source>
        <dbReference type="SAM" id="MobiDB-lite"/>
    </source>
</evidence>
<keyword evidence="5" id="KW-0723">Serine/threonine-protein kinase</keyword>
<comment type="catalytic activity">
    <reaction evidence="12">
        <text>L-seryl-[protein] + ATP = O-phospho-L-seryl-[protein] + ADP + H(+)</text>
        <dbReference type="Rhea" id="RHEA:17989"/>
        <dbReference type="Rhea" id="RHEA-COMP:9863"/>
        <dbReference type="Rhea" id="RHEA-COMP:11604"/>
        <dbReference type="ChEBI" id="CHEBI:15378"/>
        <dbReference type="ChEBI" id="CHEBI:29999"/>
        <dbReference type="ChEBI" id="CHEBI:30616"/>
        <dbReference type="ChEBI" id="CHEBI:83421"/>
        <dbReference type="ChEBI" id="CHEBI:456216"/>
        <dbReference type="EC" id="2.7.11.1"/>
    </reaction>
</comment>
<dbReference type="EC" id="2.7.11.1" evidence="3"/>
<name>A0A7J6A9G7_AMEME</name>
<dbReference type="GO" id="GO:0004674">
    <property type="term" value="F:protein serine/threonine kinase activity"/>
    <property type="evidence" value="ECO:0007669"/>
    <property type="project" value="UniProtKB-KW"/>
</dbReference>
<dbReference type="SMART" id="SM00220">
    <property type="entry name" value="S_TKc"/>
    <property type="match status" value="1"/>
</dbReference>
<organism evidence="15 16">
    <name type="scientific">Ameiurus melas</name>
    <name type="common">Black bullhead</name>
    <name type="synonym">Silurus melas</name>
    <dbReference type="NCBI Taxonomy" id="219545"/>
    <lineage>
        <taxon>Eukaryota</taxon>
        <taxon>Metazoa</taxon>
        <taxon>Chordata</taxon>
        <taxon>Craniata</taxon>
        <taxon>Vertebrata</taxon>
        <taxon>Euteleostomi</taxon>
        <taxon>Actinopterygii</taxon>
        <taxon>Neopterygii</taxon>
        <taxon>Teleostei</taxon>
        <taxon>Ostariophysi</taxon>
        <taxon>Siluriformes</taxon>
        <taxon>Ictaluridae</taxon>
        <taxon>Ameiurus</taxon>
    </lineage>
</organism>
<comment type="caution">
    <text evidence="15">The sequence shown here is derived from an EMBL/GenBank/DDBJ whole genome shotgun (WGS) entry which is preliminary data.</text>
</comment>
<evidence type="ECO:0000256" key="2">
    <source>
        <dbReference type="ARBA" id="ARBA00005505"/>
    </source>
</evidence>
<reference evidence="15 16" key="1">
    <citation type="submission" date="2020-02" db="EMBL/GenBank/DDBJ databases">
        <title>A chromosome-scale genome assembly of the black bullhead catfish (Ameiurus melas).</title>
        <authorList>
            <person name="Wen M."/>
            <person name="Zham M."/>
            <person name="Cabau C."/>
            <person name="Klopp C."/>
            <person name="Donnadieu C."/>
            <person name="Roques C."/>
            <person name="Bouchez O."/>
            <person name="Lampietro C."/>
            <person name="Jouanno E."/>
            <person name="Herpin A."/>
            <person name="Louis A."/>
            <person name="Berthelot C."/>
            <person name="Parey E."/>
            <person name="Roest-Crollius H."/>
            <person name="Braasch I."/>
            <person name="Postlethwait J."/>
            <person name="Robinson-Rechavi M."/>
            <person name="Echchiki A."/>
            <person name="Begum T."/>
            <person name="Montfort J."/>
            <person name="Schartl M."/>
            <person name="Bobe J."/>
            <person name="Guiguen Y."/>
        </authorList>
    </citation>
    <scope>NUCLEOTIDE SEQUENCE [LARGE SCALE GENOMIC DNA]</scope>
    <source>
        <strain evidence="15">M_S1</strain>
        <tissue evidence="15">Blood</tissue>
    </source>
</reference>
<dbReference type="InterPro" id="IPR008271">
    <property type="entry name" value="Ser/Thr_kinase_AS"/>
</dbReference>
<evidence type="ECO:0000256" key="10">
    <source>
        <dbReference type="ARBA" id="ARBA00023200"/>
    </source>
</evidence>
<keyword evidence="9" id="KW-0067">ATP-binding</keyword>
<dbReference type="Gene3D" id="1.10.510.10">
    <property type="entry name" value="Transferase(Phosphotransferase) domain 1"/>
    <property type="match status" value="1"/>
</dbReference>
<dbReference type="GO" id="GO:0005737">
    <property type="term" value="C:cytoplasm"/>
    <property type="evidence" value="ECO:0007669"/>
    <property type="project" value="TreeGrafter"/>
</dbReference>
<evidence type="ECO:0000256" key="4">
    <source>
        <dbReference type="ARBA" id="ARBA00016885"/>
    </source>
</evidence>
<dbReference type="Proteomes" id="UP000593565">
    <property type="component" value="Unassembled WGS sequence"/>
</dbReference>
<gene>
    <name evidence="15" type="ORF">AMELA_G00177480</name>
</gene>
<dbReference type="PANTHER" id="PTHR22984">
    <property type="entry name" value="SERINE/THREONINE-PROTEIN KINASE PIM"/>
    <property type="match status" value="1"/>
</dbReference>
<dbReference type="Pfam" id="PF00069">
    <property type="entry name" value="Pkinase"/>
    <property type="match status" value="1"/>
</dbReference>
<evidence type="ECO:0000256" key="7">
    <source>
        <dbReference type="ARBA" id="ARBA00022741"/>
    </source>
</evidence>
<keyword evidence="6" id="KW-0808">Transferase</keyword>
<dbReference type="SUPFAM" id="SSF56112">
    <property type="entry name" value="Protein kinase-like (PK-like)"/>
    <property type="match status" value="1"/>
</dbReference>
<dbReference type="AlphaFoldDB" id="A0A7J6A9G7"/>
<proteinExistence type="inferred from homology"/>
<protein>
    <recommendedName>
        <fullName evidence="4">Serine/threonine-protein kinase 1</fullName>
        <ecNumber evidence="3">2.7.11.1</ecNumber>
    </recommendedName>
</protein>
<dbReference type="GO" id="GO:0005524">
    <property type="term" value="F:ATP binding"/>
    <property type="evidence" value="ECO:0007669"/>
    <property type="project" value="UniProtKB-KW"/>
</dbReference>
<keyword evidence="8" id="KW-0418">Kinase</keyword>
<evidence type="ECO:0000256" key="9">
    <source>
        <dbReference type="ARBA" id="ARBA00022840"/>
    </source>
</evidence>
<dbReference type="InterPro" id="IPR051138">
    <property type="entry name" value="PIM_Ser/Thr_kinase"/>
</dbReference>
<dbReference type="InterPro" id="IPR000719">
    <property type="entry name" value="Prot_kinase_dom"/>
</dbReference>
<evidence type="ECO:0000256" key="11">
    <source>
        <dbReference type="ARBA" id="ARBA00047899"/>
    </source>
</evidence>
<evidence type="ECO:0000313" key="16">
    <source>
        <dbReference type="Proteomes" id="UP000593565"/>
    </source>
</evidence>
<keyword evidence="16" id="KW-1185">Reference proteome</keyword>
<comment type="subcellular location">
    <subcellularLocation>
        <location evidence="1">Host cytoplasm</location>
    </subcellularLocation>
</comment>
<evidence type="ECO:0000256" key="5">
    <source>
        <dbReference type="ARBA" id="ARBA00022527"/>
    </source>
</evidence>
<evidence type="ECO:0000256" key="8">
    <source>
        <dbReference type="ARBA" id="ARBA00022777"/>
    </source>
</evidence>
<evidence type="ECO:0000256" key="12">
    <source>
        <dbReference type="ARBA" id="ARBA00048679"/>
    </source>
</evidence>
<feature type="region of interest" description="Disordered" evidence="13">
    <location>
        <begin position="20"/>
        <end position="54"/>
    </location>
</feature>
<keyword evidence="10" id="KW-1035">Host cytoplasm</keyword>
<dbReference type="PROSITE" id="PS50011">
    <property type="entry name" value="PROTEIN_KINASE_DOM"/>
    <property type="match status" value="1"/>
</dbReference>
<feature type="domain" description="Protein kinase" evidence="14">
    <location>
        <begin position="1"/>
        <end position="203"/>
    </location>
</feature>
<evidence type="ECO:0000256" key="1">
    <source>
        <dbReference type="ARBA" id="ARBA00004192"/>
    </source>
</evidence>
<evidence type="ECO:0000256" key="6">
    <source>
        <dbReference type="ARBA" id="ARBA00022679"/>
    </source>
</evidence>
<dbReference type="EMBL" id="JAAGNN010000015">
    <property type="protein sequence ID" value="KAF4079386.1"/>
    <property type="molecule type" value="Genomic_DNA"/>
</dbReference>
<sequence length="217" mass="25038">MSGFPEESLGVPVPSFTVERSFTSHRERTRERIRGQESQQYIHHHSRRQAQPSSGGARVVMCQTVRAARHCCRLGVLHHDIKPKNILINTDTLEVKLINFGCGELLTSMIYTKYKDTRAYHPPEWVVYGKYFGLPITVWTLGVLLLELFSGELPFTSDEEIIAGRLIFLPKLSLECCNLICQCLKKVPEHRPTFDKILSHKWFMKELQDNVQVRQSE</sequence>
<dbReference type="PANTHER" id="PTHR22984:SF25">
    <property type="entry name" value="PROTEIN KINASE DOMAIN-CONTAINING PROTEIN"/>
    <property type="match status" value="1"/>
</dbReference>
<keyword evidence="7" id="KW-0547">Nucleotide-binding</keyword>
<dbReference type="InterPro" id="IPR011009">
    <property type="entry name" value="Kinase-like_dom_sf"/>
</dbReference>
<dbReference type="PROSITE" id="PS00108">
    <property type="entry name" value="PROTEIN_KINASE_ST"/>
    <property type="match status" value="1"/>
</dbReference>
<accession>A0A7J6A9G7</accession>